<keyword evidence="1" id="KW-0812">Transmembrane</keyword>
<keyword evidence="1" id="KW-1133">Transmembrane helix</keyword>
<dbReference type="Proteomes" id="UP000788262">
    <property type="component" value="Unassembled WGS sequence"/>
</dbReference>
<dbReference type="EMBL" id="JAFFZS010000068">
    <property type="protein sequence ID" value="MBN0049211.1"/>
    <property type="molecule type" value="Genomic_DNA"/>
</dbReference>
<keyword evidence="3" id="KW-1185">Reference proteome</keyword>
<protein>
    <submittedName>
        <fullName evidence="2">Uncharacterized protein</fullName>
    </submittedName>
</protein>
<gene>
    <name evidence="2" type="ORF">JS756_35135</name>
</gene>
<dbReference type="RefSeq" id="WP_205387328.1">
    <property type="nucleotide sequence ID" value="NZ_JAFFZS010000068.1"/>
</dbReference>
<name>A0ABS2W1C6_STRAS</name>
<evidence type="ECO:0000313" key="2">
    <source>
        <dbReference type="EMBL" id="MBN0049211.1"/>
    </source>
</evidence>
<sequence>MRPVPVLPCQGSPLTSTLLGAAGLRALSAAQSIGPGKLLRMAPSRLVVTAGALVGGAVVCLAVGVFRLADSRGRKPASTT</sequence>
<organism evidence="2 3">
    <name type="scientific">Streptomyces actuosus</name>
    <dbReference type="NCBI Taxonomy" id="1885"/>
    <lineage>
        <taxon>Bacteria</taxon>
        <taxon>Bacillati</taxon>
        <taxon>Actinomycetota</taxon>
        <taxon>Actinomycetes</taxon>
        <taxon>Kitasatosporales</taxon>
        <taxon>Streptomycetaceae</taxon>
        <taxon>Streptomyces</taxon>
    </lineage>
</organism>
<keyword evidence="1" id="KW-0472">Membrane</keyword>
<feature type="transmembrane region" description="Helical" evidence="1">
    <location>
        <begin position="46"/>
        <end position="66"/>
    </location>
</feature>
<reference evidence="2 3" key="1">
    <citation type="submission" date="2021-02" db="EMBL/GenBank/DDBJ databases">
        <title>Whole genome sequencing of Streptomyces actuosus VRA1.</title>
        <authorList>
            <person name="Sen G."/>
            <person name="Sen A."/>
        </authorList>
    </citation>
    <scope>NUCLEOTIDE SEQUENCE [LARGE SCALE GENOMIC DNA]</scope>
    <source>
        <strain evidence="2 3">VRA1</strain>
    </source>
</reference>
<proteinExistence type="predicted"/>
<comment type="caution">
    <text evidence="2">The sequence shown here is derived from an EMBL/GenBank/DDBJ whole genome shotgun (WGS) entry which is preliminary data.</text>
</comment>
<evidence type="ECO:0000313" key="3">
    <source>
        <dbReference type="Proteomes" id="UP000788262"/>
    </source>
</evidence>
<evidence type="ECO:0000256" key="1">
    <source>
        <dbReference type="SAM" id="Phobius"/>
    </source>
</evidence>
<accession>A0ABS2W1C6</accession>